<evidence type="ECO:0000313" key="5">
    <source>
        <dbReference type="Proteomes" id="UP000245910"/>
    </source>
</evidence>
<dbReference type="STRING" id="56646.A0A2L2SY56"/>
<dbReference type="Pfam" id="PF05368">
    <property type="entry name" value="NmrA"/>
    <property type="match status" value="1"/>
</dbReference>
<evidence type="ECO:0000256" key="1">
    <source>
        <dbReference type="ARBA" id="ARBA00022857"/>
    </source>
</evidence>
<reference evidence="5" key="1">
    <citation type="submission" date="2014-10" db="EMBL/GenBank/DDBJ databases">
        <authorList>
            <person name="King R."/>
        </authorList>
    </citation>
    <scope>NUCLEOTIDE SEQUENCE [LARGE SCALE GENOMIC DNA]</scope>
    <source>
        <strain evidence="5">A3/5</strain>
    </source>
</reference>
<dbReference type="SUPFAM" id="SSF51735">
    <property type="entry name" value="NAD(P)-binding Rossmann-fold domains"/>
    <property type="match status" value="1"/>
</dbReference>
<keyword evidence="5" id="KW-1185">Reference proteome</keyword>
<dbReference type="OrthoDB" id="419598at2759"/>
<dbReference type="InterPro" id="IPR008030">
    <property type="entry name" value="NmrA-like"/>
</dbReference>
<proteinExistence type="predicted"/>
<evidence type="ECO:0000259" key="3">
    <source>
        <dbReference type="Pfam" id="PF05368"/>
    </source>
</evidence>
<dbReference type="EMBL" id="LN649230">
    <property type="protein sequence ID" value="CEI61888.1"/>
    <property type="molecule type" value="Genomic_DNA"/>
</dbReference>
<dbReference type="Proteomes" id="UP000245910">
    <property type="component" value="Chromosome II"/>
</dbReference>
<dbReference type="AlphaFoldDB" id="A0A2L2SY56"/>
<organism evidence="4 5">
    <name type="scientific">Fusarium venenatum</name>
    <dbReference type="NCBI Taxonomy" id="56646"/>
    <lineage>
        <taxon>Eukaryota</taxon>
        <taxon>Fungi</taxon>
        <taxon>Dikarya</taxon>
        <taxon>Ascomycota</taxon>
        <taxon>Pezizomycotina</taxon>
        <taxon>Sordariomycetes</taxon>
        <taxon>Hypocreomycetidae</taxon>
        <taxon>Hypocreales</taxon>
        <taxon>Nectriaceae</taxon>
        <taxon>Fusarium</taxon>
    </lineage>
</organism>
<feature type="domain" description="NmrA-like" evidence="3">
    <location>
        <begin position="8"/>
        <end position="138"/>
    </location>
</feature>
<sequence>MAHRKQGRKIVIIGASGNVGRPTVKALLAQKVHSITVVQRLEATSKFPSEVIIQSGDLQDESLLAKAFQGQEVVVLMPPLPHMISIQESAVRAAAKVGIPYILPAEYGPDPFAHRLVEQNQLLQDKKKIRELISELGVAS</sequence>
<dbReference type="PANTHER" id="PTHR47706:SF7">
    <property type="entry name" value="CIPA-LIKE, PUTATIVE (AFU_ORTHOLOGUE AFUA_1G01630)-RELATED"/>
    <property type="match status" value="1"/>
</dbReference>
<dbReference type="Gene3D" id="3.40.50.720">
    <property type="entry name" value="NAD(P)-binding Rossmann-like Domain"/>
    <property type="match status" value="1"/>
</dbReference>
<evidence type="ECO:0000256" key="2">
    <source>
        <dbReference type="ARBA" id="ARBA00023002"/>
    </source>
</evidence>
<keyword evidence="1" id="KW-0521">NADP</keyword>
<dbReference type="InterPro" id="IPR051609">
    <property type="entry name" value="NmrA/Isoflavone_reductase-like"/>
</dbReference>
<protein>
    <recommendedName>
        <fullName evidence="3">NmrA-like domain-containing protein</fullName>
    </recommendedName>
</protein>
<accession>A0A2L2SY56</accession>
<name>A0A2L2SY56_9HYPO</name>
<dbReference type="InterPro" id="IPR036291">
    <property type="entry name" value="NAD(P)-bd_dom_sf"/>
</dbReference>
<dbReference type="PANTHER" id="PTHR47706">
    <property type="entry name" value="NMRA-LIKE FAMILY PROTEIN"/>
    <property type="match status" value="1"/>
</dbReference>
<dbReference type="GO" id="GO:0016491">
    <property type="term" value="F:oxidoreductase activity"/>
    <property type="evidence" value="ECO:0007669"/>
    <property type="project" value="UniProtKB-KW"/>
</dbReference>
<evidence type="ECO:0000313" key="4">
    <source>
        <dbReference type="EMBL" id="CEI61888.1"/>
    </source>
</evidence>
<keyword evidence="2" id="KW-0560">Oxidoreductase</keyword>